<reference evidence="4 5" key="1">
    <citation type="submission" date="2014-04" db="EMBL/GenBank/DDBJ databases">
        <authorList>
            <consortium name="DOE Joint Genome Institute"/>
            <person name="Kuo A."/>
            <person name="Kohler A."/>
            <person name="Nagy L.G."/>
            <person name="Floudas D."/>
            <person name="Copeland A."/>
            <person name="Barry K.W."/>
            <person name="Cichocki N."/>
            <person name="Veneault-Fourrey C."/>
            <person name="LaButti K."/>
            <person name="Lindquist E.A."/>
            <person name="Lipzen A."/>
            <person name="Lundell T."/>
            <person name="Morin E."/>
            <person name="Murat C."/>
            <person name="Sun H."/>
            <person name="Tunlid A."/>
            <person name="Henrissat B."/>
            <person name="Grigoriev I.V."/>
            <person name="Hibbett D.S."/>
            <person name="Martin F."/>
            <person name="Nordberg H.P."/>
            <person name="Cantor M.N."/>
            <person name="Hua S.X."/>
        </authorList>
    </citation>
    <scope>NUCLEOTIDE SEQUENCE [LARGE SCALE GENOMIC DNA]</scope>
    <source>
        <strain evidence="4 5">Foug A</strain>
    </source>
</reference>
<dbReference type="STRING" id="1036808.A0A0C2ZXT6"/>
<evidence type="ECO:0000256" key="3">
    <source>
        <dbReference type="SAM" id="SignalP"/>
    </source>
</evidence>
<feature type="region of interest" description="Disordered" evidence="1">
    <location>
        <begin position="289"/>
        <end position="369"/>
    </location>
</feature>
<evidence type="ECO:0000313" key="4">
    <source>
        <dbReference type="EMBL" id="KIM66253.1"/>
    </source>
</evidence>
<feature type="compositionally biased region" description="Polar residues" evidence="1">
    <location>
        <begin position="324"/>
        <end position="339"/>
    </location>
</feature>
<keyword evidence="3" id="KW-0732">Signal</keyword>
<sequence length="449" mass="46492">MRLRYILRSFIPLSLCILVVEGFSVTVGTATQCGPLAISWSGGQAPYEVMVFPAFSVPLFYSVPSTAYSGNKGSYTISQLSLPQGTPFVLTMSDATGFATGGTSSVIVVGSPTTSSCNTTSPYIPYTFSLSPNTPQQCASSVFSAYQGAALPVTFWGLIPGGESFVLQAGVSASSYSWVTDVPAGTSIMFSMIDAENKSGGTSQIEVVEPSGDSSCLNSTSPSSTPTVPQSSSSASATVTAPPSQGGSSNPSKLSTASIIGVAAGGVVALAALAFLGLCVARRRRGRRSMYTPDTQRNAPLLGDLPPEPNTTPPPSAPYRDRFQSSVPLDTATSPTPLLSSLGAYDSASASTPSPPSSSIMAPAGGRKGPMTVLTPARYIVHTDAEDTGSEVIELPPQYSERQVPGSQPAPQRPMSSISEYGGPTDLAYASDAFQDQPSLSYPRRRPPL</sequence>
<dbReference type="HOGENOM" id="CLU_033085_1_0_1"/>
<protein>
    <recommendedName>
        <fullName evidence="6">Mid2 domain-containing protein</fullName>
    </recommendedName>
</protein>
<keyword evidence="5" id="KW-1185">Reference proteome</keyword>
<feature type="compositionally biased region" description="Low complexity" evidence="1">
    <location>
        <begin position="347"/>
        <end position="364"/>
    </location>
</feature>
<keyword evidence="2" id="KW-0812">Transmembrane</keyword>
<name>A0A0C2ZXT6_9AGAM</name>
<dbReference type="OrthoDB" id="2591431at2759"/>
<feature type="region of interest" description="Disordered" evidence="1">
    <location>
        <begin position="397"/>
        <end position="449"/>
    </location>
</feature>
<dbReference type="PANTHER" id="PTHR37487:SF3">
    <property type="entry name" value="CLEAVAGE_POLYADENYLATION SPECIFICITY FACTOR A SUBUNIT N-TERMINAL DOMAIN-CONTAINING PROTEIN"/>
    <property type="match status" value="1"/>
</dbReference>
<feature type="compositionally biased region" description="Polar residues" evidence="1">
    <location>
        <begin position="405"/>
        <end position="419"/>
    </location>
</feature>
<feature type="transmembrane region" description="Helical" evidence="2">
    <location>
        <begin position="259"/>
        <end position="281"/>
    </location>
</feature>
<dbReference type="AlphaFoldDB" id="A0A0C2ZXT6"/>
<keyword evidence="2" id="KW-0472">Membrane</keyword>
<feature type="chain" id="PRO_5002160677" description="Mid2 domain-containing protein" evidence="3">
    <location>
        <begin position="23"/>
        <end position="449"/>
    </location>
</feature>
<feature type="compositionally biased region" description="Pro residues" evidence="1">
    <location>
        <begin position="306"/>
        <end position="317"/>
    </location>
</feature>
<keyword evidence="2" id="KW-1133">Transmembrane helix</keyword>
<reference evidence="5" key="2">
    <citation type="submission" date="2015-01" db="EMBL/GenBank/DDBJ databases">
        <title>Evolutionary Origins and Diversification of the Mycorrhizal Mutualists.</title>
        <authorList>
            <consortium name="DOE Joint Genome Institute"/>
            <consortium name="Mycorrhizal Genomics Consortium"/>
            <person name="Kohler A."/>
            <person name="Kuo A."/>
            <person name="Nagy L.G."/>
            <person name="Floudas D."/>
            <person name="Copeland A."/>
            <person name="Barry K.W."/>
            <person name="Cichocki N."/>
            <person name="Veneault-Fourrey C."/>
            <person name="LaButti K."/>
            <person name="Lindquist E.A."/>
            <person name="Lipzen A."/>
            <person name="Lundell T."/>
            <person name="Morin E."/>
            <person name="Murat C."/>
            <person name="Riley R."/>
            <person name="Ohm R."/>
            <person name="Sun H."/>
            <person name="Tunlid A."/>
            <person name="Henrissat B."/>
            <person name="Grigoriev I.V."/>
            <person name="Hibbett D.S."/>
            <person name="Martin F."/>
        </authorList>
    </citation>
    <scope>NUCLEOTIDE SEQUENCE [LARGE SCALE GENOMIC DNA]</scope>
    <source>
        <strain evidence="5">Foug A</strain>
    </source>
</reference>
<evidence type="ECO:0000256" key="2">
    <source>
        <dbReference type="SAM" id="Phobius"/>
    </source>
</evidence>
<gene>
    <name evidence="4" type="ORF">SCLCIDRAFT_1211489</name>
</gene>
<accession>A0A0C2ZXT6</accession>
<feature type="signal peptide" evidence="3">
    <location>
        <begin position="1"/>
        <end position="22"/>
    </location>
</feature>
<evidence type="ECO:0008006" key="6">
    <source>
        <dbReference type="Google" id="ProtNLM"/>
    </source>
</evidence>
<feature type="region of interest" description="Disordered" evidence="1">
    <location>
        <begin position="208"/>
        <end position="254"/>
    </location>
</feature>
<dbReference type="EMBL" id="KN822018">
    <property type="protein sequence ID" value="KIM66253.1"/>
    <property type="molecule type" value="Genomic_DNA"/>
</dbReference>
<dbReference type="PANTHER" id="PTHR37487">
    <property type="entry name" value="CHROMOSOME 1, WHOLE GENOME SHOTGUN SEQUENCE"/>
    <property type="match status" value="1"/>
</dbReference>
<dbReference type="Proteomes" id="UP000053989">
    <property type="component" value="Unassembled WGS sequence"/>
</dbReference>
<evidence type="ECO:0000313" key="5">
    <source>
        <dbReference type="Proteomes" id="UP000053989"/>
    </source>
</evidence>
<dbReference type="InParanoid" id="A0A0C2ZXT6"/>
<feature type="compositionally biased region" description="Low complexity" evidence="1">
    <location>
        <begin position="219"/>
        <end position="245"/>
    </location>
</feature>
<organism evidence="4 5">
    <name type="scientific">Scleroderma citrinum Foug A</name>
    <dbReference type="NCBI Taxonomy" id="1036808"/>
    <lineage>
        <taxon>Eukaryota</taxon>
        <taxon>Fungi</taxon>
        <taxon>Dikarya</taxon>
        <taxon>Basidiomycota</taxon>
        <taxon>Agaricomycotina</taxon>
        <taxon>Agaricomycetes</taxon>
        <taxon>Agaricomycetidae</taxon>
        <taxon>Boletales</taxon>
        <taxon>Sclerodermatineae</taxon>
        <taxon>Sclerodermataceae</taxon>
        <taxon>Scleroderma</taxon>
    </lineage>
</organism>
<evidence type="ECO:0000256" key="1">
    <source>
        <dbReference type="SAM" id="MobiDB-lite"/>
    </source>
</evidence>
<proteinExistence type="predicted"/>